<evidence type="ECO:0000313" key="7">
    <source>
        <dbReference type="Proteomes" id="UP000199516"/>
    </source>
</evidence>
<dbReference type="Pfam" id="PF00849">
    <property type="entry name" value="PseudoU_synth_2"/>
    <property type="match status" value="1"/>
</dbReference>
<evidence type="ECO:0000313" key="6">
    <source>
        <dbReference type="EMBL" id="SFE73878.1"/>
    </source>
</evidence>
<organism evidence="6 7">
    <name type="scientific">Alteribacillus iranensis</name>
    <dbReference type="NCBI Taxonomy" id="930128"/>
    <lineage>
        <taxon>Bacteria</taxon>
        <taxon>Bacillati</taxon>
        <taxon>Bacillota</taxon>
        <taxon>Bacilli</taxon>
        <taxon>Bacillales</taxon>
        <taxon>Bacillaceae</taxon>
        <taxon>Alteribacillus</taxon>
    </lineage>
</organism>
<dbReference type="STRING" id="930128.SAMN05192532_103313"/>
<evidence type="ECO:0000256" key="2">
    <source>
        <dbReference type="ARBA" id="ARBA00010876"/>
    </source>
</evidence>
<protein>
    <recommendedName>
        <fullName evidence="4">Pseudouridine synthase</fullName>
        <ecNumber evidence="4">5.4.99.-</ecNumber>
    </recommendedName>
</protein>
<dbReference type="RefSeq" id="WP_177194766.1">
    <property type="nucleotide sequence ID" value="NZ_FONT01000003.1"/>
</dbReference>
<dbReference type="InterPro" id="IPR050188">
    <property type="entry name" value="RluA_PseudoU_synthase"/>
</dbReference>
<dbReference type="Gene3D" id="3.30.2350.10">
    <property type="entry name" value="Pseudouridine synthase"/>
    <property type="match status" value="1"/>
</dbReference>
<comment type="catalytic activity">
    <reaction evidence="1 4">
        <text>a uridine in RNA = a pseudouridine in RNA</text>
        <dbReference type="Rhea" id="RHEA:48348"/>
        <dbReference type="Rhea" id="RHEA-COMP:12068"/>
        <dbReference type="Rhea" id="RHEA-COMP:12069"/>
        <dbReference type="ChEBI" id="CHEBI:65314"/>
        <dbReference type="ChEBI" id="CHEBI:65315"/>
    </reaction>
</comment>
<dbReference type="GO" id="GO:0003723">
    <property type="term" value="F:RNA binding"/>
    <property type="evidence" value="ECO:0007669"/>
    <property type="project" value="InterPro"/>
</dbReference>
<dbReference type="InterPro" id="IPR020103">
    <property type="entry name" value="PsdUridine_synth_cat_dom_sf"/>
</dbReference>
<evidence type="ECO:0000256" key="1">
    <source>
        <dbReference type="ARBA" id="ARBA00000073"/>
    </source>
</evidence>
<evidence type="ECO:0000256" key="3">
    <source>
        <dbReference type="PIRSR" id="PIRSR606225-1"/>
    </source>
</evidence>
<dbReference type="InterPro" id="IPR006145">
    <property type="entry name" value="PsdUridine_synth_RsuA/RluA"/>
</dbReference>
<dbReference type="PANTHER" id="PTHR21600">
    <property type="entry name" value="MITOCHONDRIAL RNA PSEUDOURIDINE SYNTHASE"/>
    <property type="match status" value="1"/>
</dbReference>
<gene>
    <name evidence="6" type="ORF">SAMN05192532_103313</name>
</gene>
<keyword evidence="7" id="KW-1185">Reference proteome</keyword>
<dbReference type="InterPro" id="IPR006225">
    <property type="entry name" value="PsdUridine_synth_RluC/D"/>
</dbReference>
<dbReference type="NCBIfam" id="TIGR00005">
    <property type="entry name" value="rluA_subfam"/>
    <property type="match status" value="1"/>
</dbReference>
<sequence length="294" mass="33403">MRTPPKLHWKVSRLSKSTKVSQYLKEEKGFSSRLIKRIKQEGAVYGNGKQMALYHHLTGGETLSVILPLSSFPEDIPVWHKKVPICWEDDHLLLVNKPAGVPMFPGRGLEAQTLAGAIKSYYERSSLSASFHAVSRLDKQTSGLVTIAKHAYAHQRLSQFFQEGRGHKRYIGITEGIWEKKRGRIEAPIGRKPDSLIEHQVDLKGKYALTEYQVLEEQEGYSYVQFELLTGRTHQIRVHSAYCGHPLLGDDLYGGNSAEMSRQALHAYELQFCHPVTETWHTVQAELPVDMRRG</sequence>
<dbReference type="GO" id="GO:0140098">
    <property type="term" value="F:catalytic activity, acting on RNA"/>
    <property type="evidence" value="ECO:0007669"/>
    <property type="project" value="UniProtKB-ARBA"/>
</dbReference>
<feature type="domain" description="Pseudouridine synthase RsuA/RluA-like" evidence="5">
    <location>
        <begin position="91"/>
        <end position="241"/>
    </location>
</feature>
<evidence type="ECO:0000256" key="4">
    <source>
        <dbReference type="RuleBase" id="RU362028"/>
    </source>
</evidence>
<dbReference type="EC" id="5.4.99.-" evidence="4"/>
<keyword evidence="4" id="KW-0413">Isomerase</keyword>
<dbReference type="Proteomes" id="UP000199516">
    <property type="component" value="Unassembled WGS sequence"/>
</dbReference>
<dbReference type="CDD" id="cd02869">
    <property type="entry name" value="PseudoU_synth_RluA_like"/>
    <property type="match status" value="1"/>
</dbReference>
<feature type="active site" evidence="3">
    <location>
        <position position="138"/>
    </location>
</feature>
<dbReference type="SUPFAM" id="SSF55120">
    <property type="entry name" value="Pseudouridine synthase"/>
    <property type="match status" value="1"/>
</dbReference>
<dbReference type="EMBL" id="FONT01000003">
    <property type="protein sequence ID" value="SFE73878.1"/>
    <property type="molecule type" value="Genomic_DNA"/>
</dbReference>
<dbReference type="GO" id="GO:0009982">
    <property type="term" value="F:pseudouridine synthase activity"/>
    <property type="evidence" value="ECO:0007669"/>
    <property type="project" value="InterPro"/>
</dbReference>
<name>A0A1I2D016_9BACI</name>
<dbReference type="PANTHER" id="PTHR21600:SF35">
    <property type="entry name" value="PSEUDOURIDINE SYNTHASE"/>
    <property type="match status" value="1"/>
</dbReference>
<accession>A0A1I2D016</accession>
<dbReference type="GO" id="GO:0000455">
    <property type="term" value="P:enzyme-directed rRNA pseudouridine synthesis"/>
    <property type="evidence" value="ECO:0007669"/>
    <property type="project" value="TreeGrafter"/>
</dbReference>
<dbReference type="AlphaFoldDB" id="A0A1I2D016"/>
<proteinExistence type="inferred from homology"/>
<reference evidence="6 7" key="1">
    <citation type="submission" date="2016-10" db="EMBL/GenBank/DDBJ databases">
        <authorList>
            <person name="de Groot N.N."/>
        </authorList>
    </citation>
    <scope>NUCLEOTIDE SEQUENCE [LARGE SCALE GENOMIC DNA]</scope>
    <source>
        <strain evidence="6 7">DSM 23995</strain>
    </source>
</reference>
<comment type="similarity">
    <text evidence="2 4">Belongs to the pseudouridine synthase RluA family.</text>
</comment>
<evidence type="ECO:0000259" key="5">
    <source>
        <dbReference type="Pfam" id="PF00849"/>
    </source>
</evidence>
<comment type="function">
    <text evidence="4">Responsible for synthesis of pseudouridine from uracil.</text>
</comment>